<dbReference type="Gene3D" id="1.20.1540.10">
    <property type="entry name" value="Rhomboid-like"/>
    <property type="match status" value="1"/>
</dbReference>
<evidence type="ECO:0000256" key="5">
    <source>
        <dbReference type="ARBA" id="ARBA00022989"/>
    </source>
</evidence>
<feature type="domain" description="Peptidase S54 rhomboid" evidence="8">
    <location>
        <begin position="54"/>
        <end position="218"/>
    </location>
</feature>
<comment type="similarity">
    <text evidence="2">Belongs to the peptidase S54 family.</text>
</comment>
<evidence type="ECO:0000313" key="9">
    <source>
        <dbReference type="EMBL" id="HJG88148.1"/>
    </source>
</evidence>
<evidence type="ECO:0000256" key="7">
    <source>
        <dbReference type="SAM" id="Phobius"/>
    </source>
</evidence>
<comment type="caution">
    <text evidence="9">The sequence shown here is derived from an EMBL/GenBank/DDBJ whole genome shotgun (WGS) entry which is preliminary data.</text>
</comment>
<keyword evidence="3 7" id="KW-0812">Transmembrane</keyword>
<name>A0A921SU18_9BACT</name>
<accession>A0A921SU18</accession>
<comment type="subcellular location">
    <subcellularLocation>
        <location evidence="1">Membrane</location>
        <topology evidence="1">Multi-pass membrane protein</topology>
    </subcellularLocation>
</comment>
<dbReference type="GO" id="GO:0006508">
    <property type="term" value="P:proteolysis"/>
    <property type="evidence" value="ECO:0007669"/>
    <property type="project" value="UniProtKB-KW"/>
</dbReference>
<gene>
    <name evidence="9" type="ORF">K8U91_01535</name>
</gene>
<dbReference type="PANTHER" id="PTHR43731">
    <property type="entry name" value="RHOMBOID PROTEASE"/>
    <property type="match status" value="1"/>
</dbReference>
<feature type="transmembrane region" description="Helical" evidence="7">
    <location>
        <begin position="200"/>
        <end position="220"/>
    </location>
</feature>
<dbReference type="GO" id="GO:0016020">
    <property type="term" value="C:membrane"/>
    <property type="evidence" value="ECO:0007669"/>
    <property type="project" value="UniProtKB-SubCell"/>
</dbReference>
<feature type="transmembrane region" description="Helical" evidence="7">
    <location>
        <begin position="137"/>
        <end position="158"/>
    </location>
</feature>
<dbReference type="InterPro" id="IPR022764">
    <property type="entry name" value="Peptidase_S54_rhomboid_dom"/>
</dbReference>
<keyword evidence="6 7" id="KW-0472">Membrane</keyword>
<evidence type="ECO:0000259" key="8">
    <source>
        <dbReference type="Pfam" id="PF01694"/>
    </source>
</evidence>
<organism evidence="9 10">
    <name type="scientific">Barnesiella viscericola</name>
    <dbReference type="NCBI Taxonomy" id="397865"/>
    <lineage>
        <taxon>Bacteria</taxon>
        <taxon>Pseudomonadati</taxon>
        <taxon>Bacteroidota</taxon>
        <taxon>Bacteroidia</taxon>
        <taxon>Bacteroidales</taxon>
        <taxon>Barnesiellaceae</taxon>
        <taxon>Barnesiella</taxon>
    </lineage>
</organism>
<dbReference type="AlphaFoldDB" id="A0A921SU18"/>
<reference evidence="9" key="1">
    <citation type="journal article" date="2021" name="PeerJ">
        <title>Extensive microbial diversity within the chicken gut microbiome revealed by metagenomics and culture.</title>
        <authorList>
            <person name="Gilroy R."/>
            <person name="Ravi A."/>
            <person name="Getino M."/>
            <person name="Pursley I."/>
            <person name="Horton D.L."/>
            <person name="Alikhan N.F."/>
            <person name="Baker D."/>
            <person name="Gharbi K."/>
            <person name="Hall N."/>
            <person name="Watson M."/>
            <person name="Adriaenssens E.M."/>
            <person name="Foster-Nyarko E."/>
            <person name="Jarju S."/>
            <person name="Secka A."/>
            <person name="Antonio M."/>
            <person name="Oren A."/>
            <person name="Chaudhuri R.R."/>
            <person name="La Ragione R."/>
            <person name="Hildebrand F."/>
            <person name="Pallen M.J."/>
        </authorList>
    </citation>
    <scope>NUCLEOTIDE SEQUENCE</scope>
    <source>
        <strain evidence="9">CHK121-7720</strain>
    </source>
</reference>
<keyword evidence="4" id="KW-0378">Hydrolase</keyword>
<feature type="transmembrane region" description="Helical" evidence="7">
    <location>
        <begin position="165"/>
        <end position="188"/>
    </location>
</feature>
<protein>
    <submittedName>
        <fullName evidence="9">Rhomboid family intramembrane serine protease</fullName>
    </submittedName>
</protein>
<dbReference type="GO" id="GO:0004252">
    <property type="term" value="F:serine-type endopeptidase activity"/>
    <property type="evidence" value="ECO:0007669"/>
    <property type="project" value="InterPro"/>
</dbReference>
<dbReference type="Proteomes" id="UP000757103">
    <property type="component" value="Unassembled WGS sequence"/>
</dbReference>
<sequence length="232" mass="25956">MQNRSFFGSIPPVTLNIIIINFIVWLAALTLPKIAGIDLNYLLGLHYIEADDFNVIQLVTYMFLHDTSSFGHIFFNMFSVFMFGRTLEMVWGGKRFLFYYLTTGIGAGLVQEVAWYFDLHSAINATVAQLGWEQTSMLLNQFITVGASGAAFGILLAFGMLFPNAPLFIIFIPIPIKAKYFVIFYGLLELLFGISGTMSGVAHFAHLGGMLFGFFLIRYWKKKGIGGGGFYL</sequence>
<feature type="transmembrane region" description="Helical" evidence="7">
    <location>
        <begin position="96"/>
        <end position="117"/>
    </location>
</feature>
<dbReference type="Pfam" id="PF01694">
    <property type="entry name" value="Rhomboid"/>
    <property type="match status" value="1"/>
</dbReference>
<keyword evidence="9" id="KW-0645">Protease</keyword>
<dbReference type="InterPro" id="IPR050925">
    <property type="entry name" value="Rhomboid_protease_S54"/>
</dbReference>
<evidence type="ECO:0000256" key="3">
    <source>
        <dbReference type="ARBA" id="ARBA00022692"/>
    </source>
</evidence>
<dbReference type="RefSeq" id="WP_272960628.1">
    <property type="nucleotide sequence ID" value="NZ_CAKMIC010000017.1"/>
</dbReference>
<evidence type="ECO:0000256" key="6">
    <source>
        <dbReference type="ARBA" id="ARBA00023136"/>
    </source>
</evidence>
<keyword evidence="5 7" id="KW-1133">Transmembrane helix</keyword>
<evidence type="ECO:0000313" key="10">
    <source>
        <dbReference type="Proteomes" id="UP000757103"/>
    </source>
</evidence>
<dbReference type="PANTHER" id="PTHR43731:SF14">
    <property type="entry name" value="PRESENILIN-ASSOCIATED RHOMBOID-LIKE PROTEIN, MITOCHONDRIAL"/>
    <property type="match status" value="1"/>
</dbReference>
<evidence type="ECO:0000256" key="2">
    <source>
        <dbReference type="ARBA" id="ARBA00009045"/>
    </source>
</evidence>
<dbReference type="InterPro" id="IPR035952">
    <property type="entry name" value="Rhomboid-like_sf"/>
</dbReference>
<dbReference type="SUPFAM" id="SSF144091">
    <property type="entry name" value="Rhomboid-like"/>
    <property type="match status" value="1"/>
</dbReference>
<evidence type="ECO:0000256" key="4">
    <source>
        <dbReference type="ARBA" id="ARBA00022801"/>
    </source>
</evidence>
<reference evidence="9" key="2">
    <citation type="submission" date="2021-09" db="EMBL/GenBank/DDBJ databases">
        <authorList>
            <person name="Gilroy R."/>
        </authorList>
    </citation>
    <scope>NUCLEOTIDE SEQUENCE</scope>
    <source>
        <strain evidence="9">CHK121-7720</strain>
    </source>
</reference>
<evidence type="ECO:0000256" key="1">
    <source>
        <dbReference type="ARBA" id="ARBA00004141"/>
    </source>
</evidence>
<proteinExistence type="inferred from homology"/>
<feature type="transmembrane region" description="Helical" evidence="7">
    <location>
        <begin position="12"/>
        <end position="35"/>
    </location>
</feature>
<dbReference type="EMBL" id="DYUD01000009">
    <property type="protein sequence ID" value="HJG88148.1"/>
    <property type="molecule type" value="Genomic_DNA"/>
</dbReference>
<feature type="transmembrane region" description="Helical" evidence="7">
    <location>
        <begin position="55"/>
        <end position="84"/>
    </location>
</feature>